<reference evidence="2 3" key="1">
    <citation type="submission" date="2018-05" db="EMBL/GenBank/DDBJ databases">
        <authorList>
            <person name="Falquet L."/>
            <person name="Falquet L."/>
        </authorList>
    </citation>
    <scope>NUCLEOTIDE SEQUENCE [LARGE SCALE GENOMIC DNA]</scope>
    <source>
        <strain evidence="2 3">GM12</strain>
    </source>
</reference>
<dbReference type="Proteomes" id="UP000290347">
    <property type="component" value="Chromosome"/>
</dbReference>
<dbReference type="InterPro" id="IPR054816">
    <property type="entry name" value="Lipoprotein_mollicutes-type_CS"/>
</dbReference>
<organism evidence="2 3">
    <name type="scientific">Mycoplasma mycoides subsp. capri</name>
    <dbReference type="NCBI Taxonomy" id="40477"/>
    <lineage>
        <taxon>Bacteria</taxon>
        <taxon>Bacillati</taxon>
        <taxon>Mycoplasmatota</taxon>
        <taxon>Mollicutes</taxon>
        <taxon>Mycoplasmataceae</taxon>
        <taxon>Mycoplasma</taxon>
    </lineage>
</organism>
<accession>A0AB38GHX3</accession>
<dbReference type="EMBL" id="LS483515">
    <property type="protein sequence ID" value="SRX72162.1"/>
    <property type="molecule type" value="Genomic_DNA"/>
</dbReference>
<feature type="region of interest" description="Disordered" evidence="1">
    <location>
        <begin position="39"/>
        <end position="82"/>
    </location>
</feature>
<feature type="compositionally biased region" description="Basic and acidic residues" evidence="1">
    <location>
        <begin position="41"/>
        <end position="80"/>
    </location>
</feature>
<evidence type="ECO:0008006" key="4">
    <source>
        <dbReference type="Google" id="ProtNLM"/>
    </source>
</evidence>
<name>A0AB38GHX3_MYCMC</name>
<sequence>MCISMNTPHKGNNMKKLLTILGSVGLVATTSAAVIACGDKSQQKAPDKKDEKKDIEKSKKEEEKDKDSEKEKTPEKEEKMNSMFPKQNLDLGAFFKYDNKNNSFSQLEIKQKIAELSNVHISTLTDLNITYEKDSGEGTVRSTKYSDTLKFKFSNTLDLGEFQKETNGTVPQAKVKKKLSETLKQSEKDLVGLEVKYEEKTGSGTVKSNKKMGTISFKFTIKEQNKK</sequence>
<evidence type="ECO:0000313" key="3">
    <source>
        <dbReference type="Proteomes" id="UP000290347"/>
    </source>
</evidence>
<evidence type="ECO:0000256" key="1">
    <source>
        <dbReference type="SAM" id="MobiDB-lite"/>
    </source>
</evidence>
<protein>
    <recommendedName>
        <fullName evidence="4">Lipoprotein</fullName>
    </recommendedName>
</protein>
<evidence type="ECO:0000313" key="2">
    <source>
        <dbReference type="EMBL" id="SRX72162.1"/>
    </source>
</evidence>
<gene>
    <name evidence="2" type="ORF">MMC68T_00901</name>
</gene>
<dbReference type="NCBIfam" id="NF038029">
    <property type="entry name" value="LP_plasma"/>
    <property type="match status" value="1"/>
</dbReference>
<proteinExistence type="predicted"/>
<dbReference type="AlphaFoldDB" id="A0AB38GHX3"/>